<comment type="caution">
    <text evidence="7">The sequence shown here is derived from an EMBL/GenBank/DDBJ whole genome shotgun (WGS) entry which is preliminary data.</text>
</comment>
<dbReference type="STRING" id="303541.JF72_01950"/>
<sequence length="305" mass="32310">MLNTFWELLLSASSQGLLWSLMAIGVYLTFRILDLADMTAEGSFPLGGAIATMCLVKGVNPFIATLAAFGGGLIAGLVTGFLNTKLRIPSLLAGIVTMTGLYSITSRVMQNAANVSLLGKETIFSIAQKWGLSRNNAVIVMGLIIALLVIALLVIFFRTEIGLAMRATGDNPQMSAANGIKTEQMKILGYMISNGCIALSGALLAQNNGFADLNSGVGTLVIGLASIIIAEVLVRNLPIWGRLLTLVLGAIIYRLILALVFQMNVEPADAKLASALVLVVCLVLPNFHLPRNLKGGKNHARSTKD</sequence>
<feature type="transmembrane region" description="Helical" evidence="6">
    <location>
        <begin position="270"/>
        <end position="289"/>
    </location>
</feature>
<evidence type="ECO:0000313" key="8">
    <source>
        <dbReference type="Proteomes" id="UP000033682"/>
    </source>
</evidence>
<dbReference type="CDD" id="cd06574">
    <property type="entry name" value="TM_PBP1_branched-chain-AA_like"/>
    <property type="match status" value="1"/>
</dbReference>
<evidence type="ECO:0000256" key="2">
    <source>
        <dbReference type="ARBA" id="ARBA00022475"/>
    </source>
</evidence>
<organism evidence="7 8">
    <name type="scientific">Lactobacillus apis</name>
    <dbReference type="NCBI Taxonomy" id="303541"/>
    <lineage>
        <taxon>Bacteria</taxon>
        <taxon>Bacillati</taxon>
        <taxon>Bacillota</taxon>
        <taxon>Bacilli</taxon>
        <taxon>Lactobacillales</taxon>
        <taxon>Lactobacillaceae</taxon>
        <taxon>Lactobacillus</taxon>
    </lineage>
</organism>
<keyword evidence="4 6" id="KW-1133">Transmembrane helix</keyword>
<comment type="subcellular location">
    <subcellularLocation>
        <location evidence="1">Cell membrane</location>
        <topology evidence="1">Multi-pass membrane protein</topology>
    </subcellularLocation>
</comment>
<dbReference type="GO" id="GO:0005886">
    <property type="term" value="C:plasma membrane"/>
    <property type="evidence" value="ECO:0007669"/>
    <property type="project" value="UniProtKB-SubCell"/>
</dbReference>
<feature type="transmembrane region" description="Helical" evidence="6">
    <location>
        <begin position="187"/>
        <end position="205"/>
    </location>
</feature>
<dbReference type="EMBL" id="JXLG01000003">
    <property type="protein sequence ID" value="KJY62214.1"/>
    <property type="molecule type" value="Genomic_DNA"/>
</dbReference>
<dbReference type="PANTHER" id="PTHR32196">
    <property type="entry name" value="ABC TRANSPORTER PERMEASE PROTEIN YPHD-RELATED-RELATED"/>
    <property type="match status" value="1"/>
</dbReference>
<evidence type="ECO:0000256" key="3">
    <source>
        <dbReference type="ARBA" id="ARBA00022692"/>
    </source>
</evidence>
<dbReference type="AlphaFoldDB" id="A0A0F4LV84"/>
<dbReference type="PANTHER" id="PTHR32196:SF69">
    <property type="entry name" value="BRANCHED-CHAIN AMINO ACID TRANSPORT SYSTEM, PERMEASE PROTEIN"/>
    <property type="match status" value="1"/>
</dbReference>
<feature type="transmembrane region" description="Helical" evidence="6">
    <location>
        <begin position="91"/>
        <end position="109"/>
    </location>
</feature>
<dbReference type="Pfam" id="PF02653">
    <property type="entry name" value="BPD_transp_2"/>
    <property type="match status" value="1"/>
</dbReference>
<dbReference type="HOGENOM" id="CLU_067296_0_0_9"/>
<keyword evidence="3 6" id="KW-0812">Transmembrane</keyword>
<dbReference type="InterPro" id="IPR001851">
    <property type="entry name" value="ABC_transp_permease"/>
</dbReference>
<evidence type="ECO:0000256" key="6">
    <source>
        <dbReference type="SAM" id="Phobius"/>
    </source>
</evidence>
<accession>A0A0F4LV84</accession>
<feature type="transmembrane region" description="Helical" evidence="6">
    <location>
        <begin position="217"/>
        <end position="234"/>
    </location>
</feature>
<evidence type="ECO:0000313" key="7">
    <source>
        <dbReference type="EMBL" id="KJY62214.1"/>
    </source>
</evidence>
<dbReference type="PATRIC" id="fig|303541.3.peg.339"/>
<dbReference type="Proteomes" id="UP000033682">
    <property type="component" value="Unassembled WGS sequence"/>
</dbReference>
<evidence type="ECO:0000256" key="4">
    <source>
        <dbReference type="ARBA" id="ARBA00022989"/>
    </source>
</evidence>
<feature type="transmembrane region" description="Helical" evidence="6">
    <location>
        <begin position="137"/>
        <end position="157"/>
    </location>
</feature>
<protein>
    <submittedName>
        <fullName evidence="7">Amino acid or sugar ABC transporter permease</fullName>
    </submittedName>
</protein>
<keyword evidence="8" id="KW-1185">Reference proteome</keyword>
<feature type="transmembrane region" description="Helical" evidence="6">
    <location>
        <begin position="65"/>
        <end position="84"/>
    </location>
</feature>
<feature type="transmembrane region" description="Helical" evidence="6">
    <location>
        <begin position="243"/>
        <end position="264"/>
    </location>
</feature>
<dbReference type="RefSeq" id="WP_046305996.1">
    <property type="nucleotide sequence ID" value="NZ_KQ033999.1"/>
</dbReference>
<gene>
    <name evidence="7" type="ORF">JF72_01950</name>
</gene>
<proteinExistence type="predicted"/>
<keyword evidence="2" id="KW-1003">Cell membrane</keyword>
<reference evidence="7 8" key="1">
    <citation type="submission" date="2015-01" db="EMBL/GenBank/DDBJ databases">
        <title>Comparative genomics of the lactic acid bacteria isolated from the honey bee gut.</title>
        <authorList>
            <person name="Ellegaard K.M."/>
            <person name="Tamarit D."/>
            <person name="Javelind E."/>
            <person name="Olofsson T."/>
            <person name="Andersson S.G."/>
            <person name="Vasquez A."/>
        </authorList>
    </citation>
    <scope>NUCLEOTIDE SEQUENCE [LARGE SCALE GENOMIC DNA]</scope>
    <source>
        <strain evidence="7 8">Hma11</strain>
    </source>
</reference>
<dbReference type="GO" id="GO:0022857">
    <property type="term" value="F:transmembrane transporter activity"/>
    <property type="evidence" value="ECO:0007669"/>
    <property type="project" value="InterPro"/>
</dbReference>
<evidence type="ECO:0000256" key="1">
    <source>
        <dbReference type="ARBA" id="ARBA00004651"/>
    </source>
</evidence>
<keyword evidence="5 6" id="KW-0472">Membrane</keyword>
<evidence type="ECO:0000256" key="5">
    <source>
        <dbReference type="ARBA" id="ARBA00023136"/>
    </source>
</evidence>
<feature type="transmembrane region" description="Helical" evidence="6">
    <location>
        <begin position="12"/>
        <end position="30"/>
    </location>
</feature>
<name>A0A0F4LV84_9LACO</name>